<accession>A0AAV7TSM3</accession>
<sequence>MGELQIIVEGKLFTVDKSLLVMNSEYFRALFESGMRESTQEEIQLHGFSSLGFLTLLRVLRGERPILDAEEILSAIECAAFLQAEPMARHLENLINSDNCLLMYQAAATFGLLDLAHATALYIRDMCQDLSGYADSLPADMLDYVENLLPNTFVAVGAHTPTFEFMEDVSRTICYLDEDEDCWRTLGCLPDNASTFLAGITTLDNKIYIVGGVRGANKLIVDLSFCYDADKGSWSQFPSPQHLRYDVALVGHEGHLYAIGGELNRVSLKSVERYSVTSNTWAFVSDLPQAAAGVPCAKTMGRIFVCLWKPLDTTIIYEYHVEKDTWLPLTSIKRSQSYGHCMVAHRDDLYVMRNGPSDDFLRCIIECFNLSTRQWTALSGQFVNSKGALFTAVVRGDTVCTVNKALTLLYKLEDSTWKPRKETAGFSKGGSLHTFLLRLPKGCKKLAT</sequence>
<protein>
    <recommendedName>
        <fullName evidence="3">BTB domain-containing protein</fullName>
    </recommendedName>
</protein>
<organism evidence="4 5">
    <name type="scientific">Pleurodeles waltl</name>
    <name type="common">Iberian ribbed newt</name>
    <dbReference type="NCBI Taxonomy" id="8319"/>
    <lineage>
        <taxon>Eukaryota</taxon>
        <taxon>Metazoa</taxon>
        <taxon>Chordata</taxon>
        <taxon>Craniata</taxon>
        <taxon>Vertebrata</taxon>
        <taxon>Euteleostomi</taxon>
        <taxon>Amphibia</taxon>
        <taxon>Batrachia</taxon>
        <taxon>Caudata</taxon>
        <taxon>Salamandroidea</taxon>
        <taxon>Salamandridae</taxon>
        <taxon>Pleurodelinae</taxon>
        <taxon>Pleurodeles</taxon>
    </lineage>
</organism>
<keyword evidence="2" id="KW-0677">Repeat</keyword>
<dbReference type="Gene3D" id="3.30.710.10">
    <property type="entry name" value="Potassium Channel Kv1.1, Chain A"/>
    <property type="match status" value="1"/>
</dbReference>
<reference evidence="4" key="1">
    <citation type="journal article" date="2022" name="bioRxiv">
        <title>Sequencing and chromosome-scale assembly of the giantPleurodeles waltlgenome.</title>
        <authorList>
            <person name="Brown T."/>
            <person name="Elewa A."/>
            <person name="Iarovenko S."/>
            <person name="Subramanian E."/>
            <person name="Araus A.J."/>
            <person name="Petzold A."/>
            <person name="Susuki M."/>
            <person name="Suzuki K.-i.T."/>
            <person name="Hayashi T."/>
            <person name="Toyoda A."/>
            <person name="Oliveira C."/>
            <person name="Osipova E."/>
            <person name="Leigh N.D."/>
            <person name="Simon A."/>
            <person name="Yun M.H."/>
        </authorList>
    </citation>
    <scope>NUCLEOTIDE SEQUENCE</scope>
    <source>
        <strain evidence="4">20211129_DDA</strain>
        <tissue evidence="4">Liver</tissue>
    </source>
</reference>
<gene>
    <name evidence="4" type="ORF">NDU88_004669</name>
</gene>
<dbReference type="SUPFAM" id="SSF54695">
    <property type="entry name" value="POZ domain"/>
    <property type="match status" value="1"/>
</dbReference>
<comment type="caution">
    <text evidence="4">The sequence shown here is derived from an EMBL/GenBank/DDBJ whole genome shotgun (WGS) entry which is preliminary data.</text>
</comment>
<evidence type="ECO:0000313" key="5">
    <source>
        <dbReference type="Proteomes" id="UP001066276"/>
    </source>
</evidence>
<dbReference type="InterPro" id="IPR052392">
    <property type="entry name" value="Kelch-BTB_domain-containing"/>
</dbReference>
<evidence type="ECO:0000313" key="4">
    <source>
        <dbReference type="EMBL" id="KAJ1179435.1"/>
    </source>
</evidence>
<dbReference type="InterPro" id="IPR015915">
    <property type="entry name" value="Kelch-typ_b-propeller"/>
</dbReference>
<dbReference type="EMBL" id="JANPWB010000006">
    <property type="protein sequence ID" value="KAJ1179435.1"/>
    <property type="molecule type" value="Genomic_DNA"/>
</dbReference>
<dbReference type="InterPro" id="IPR006652">
    <property type="entry name" value="Kelch_1"/>
</dbReference>
<evidence type="ECO:0000259" key="3">
    <source>
        <dbReference type="PROSITE" id="PS50097"/>
    </source>
</evidence>
<dbReference type="SUPFAM" id="SSF117281">
    <property type="entry name" value="Kelch motif"/>
    <property type="match status" value="1"/>
</dbReference>
<dbReference type="Pfam" id="PF00651">
    <property type="entry name" value="BTB"/>
    <property type="match status" value="1"/>
</dbReference>
<dbReference type="CDD" id="cd18486">
    <property type="entry name" value="BACK_KBTBD13"/>
    <property type="match status" value="1"/>
</dbReference>
<dbReference type="SMART" id="SM00612">
    <property type="entry name" value="Kelch"/>
    <property type="match status" value="2"/>
</dbReference>
<evidence type="ECO:0000256" key="2">
    <source>
        <dbReference type="ARBA" id="ARBA00022737"/>
    </source>
</evidence>
<evidence type="ECO:0000256" key="1">
    <source>
        <dbReference type="ARBA" id="ARBA00022441"/>
    </source>
</evidence>
<keyword evidence="1" id="KW-0880">Kelch repeat</keyword>
<dbReference type="PANTHER" id="PTHR46375">
    <property type="entry name" value="KELCH REPEAT AND BTB DOMAIN-CONTAINING PROTEIN 13-RELATED"/>
    <property type="match status" value="1"/>
</dbReference>
<feature type="domain" description="BTB" evidence="3">
    <location>
        <begin position="2"/>
        <end position="69"/>
    </location>
</feature>
<dbReference type="Pfam" id="PF01344">
    <property type="entry name" value="Kelch_1"/>
    <property type="match status" value="2"/>
</dbReference>
<dbReference type="SMART" id="SM00225">
    <property type="entry name" value="BTB"/>
    <property type="match status" value="1"/>
</dbReference>
<dbReference type="PROSITE" id="PS50097">
    <property type="entry name" value="BTB"/>
    <property type="match status" value="1"/>
</dbReference>
<keyword evidence="5" id="KW-1185">Reference proteome</keyword>
<dbReference type="InterPro" id="IPR011333">
    <property type="entry name" value="SKP1/BTB/POZ_sf"/>
</dbReference>
<dbReference type="InterPro" id="IPR000210">
    <property type="entry name" value="BTB/POZ_dom"/>
</dbReference>
<name>A0AAV7TSM3_PLEWA</name>
<dbReference type="AlphaFoldDB" id="A0AAV7TSM3"/>
<dbReference type="Proteomes" id="UP001066276">
    <property type="component" value="Chromosome 3_2"/>
</dbReference>
<dbReference type="Gene3D" id="2.120.10.80">
    <property type="entry name" value="Kelch-type beta propeller"/>
    <property type="match status" value="1"/>
</dbReference>
<proteinExistence type="predicted"/>
<dbReference type="PANTHER" id="PTHR46375:SF3">
    <property type="entry name" value="KELCH REPEAT AND BTB DOMAIN-CONTAINING PROTEIN 13"/>
    <property type="match status" value="1"/>
</dbReference>